<keyword evidence="2" id="KW-0732">Signal</keyword>
<dbReference type="PROSITE" id="PS51257">
    <property type="entry name" value="PROKAR_LIPOPROTEIN"/>
    <property type="match status" value="1"/>
</dbReference>
<evidence type="ECO:0000313" key="4">
    <source>
        <dbReference type="Proteomes" id="UP000603141"/>
    </source>
</evidence>
<comment type="caution">
    <text evidence="3">The sequence shown here is derived from an EMBL/GenBank/DDBJ whole genome shotgun (WGS) entry which is preliminary data.</text>
</comment>
<feature type="region of interest" description="Disordered" evidence="1">
    <location>
        <begin position="97"/>
        <end position="143"/>
    </location>
</feature>
<evidence type="ECO:0000313" key="3">
    <source>
        <dbReference type="EMBL" id="MBK1884819.1"/>
    </source>
</evidence>
<evidence type="ECO:0000256" key="1">
    <source>
        <dbReference type="SAM" id="MobiDB-lite"/>
    </source>
</evidence>
<evidence type="ECO:0000256" key="2">
    <source>
        <dbReference type="SAM" id="SignalP"/>
    </source>
</evidence>
<reference evidence="3" key="1">
    <citation type="submission" date="2021-01" db="EMBL/GenBank/DDBJ databases">
        <title>Modified the classification status of verrucomicrobia.</title>
        <authorList>
            <person name="Feng X."/>
        </authorList>
    </citation>
    <scope>NUCLEOTIDE SEQUENCE</scope>
    <source>
        <strain evidence="3">KCTC 22041</strain>
    </source>
</reference>
<proteinExistence type="predicted"/>
<dbReference type="RefSeq" id="WP_200274355.1">
    <property type="nucleotide sequence ID" value="NZ_JAENIJ010000122.1"/>
</dbReference>
<dbReference type="Proteomes" id="UP000603141">
    <property type="component" value="Unassembled WGS sequence"/>
</dbReference>
<organism evidence="3 4">
    <name type="scientific">Luteolibacter pohnpeiensis</name>
    <dbReference type="NCBI Taxonomy" id="454153"/>
    <lineage>
        <taxon>Bacteria</taxon>
        <taxon>Pseudomonadati</taxon>
        <taxon>Verrucomicrobiota</taxon>
        <taxon>Verrucomicrobiia</taxon>
        <taxon>Verrucomicrobiales</taxon>
        <taxon>Verrucomicrobiaceae</taxon>
        <taxon>Luteolibacter</taxon>
    </lineage>
</organism>
<accession>A0A934SBE5</accession>
<protein>
    <submittedName>
        <fullName evidence="3">Uncharacterized protein</fullName>
    </submittedName>
</protein>
<dbReference type="EMBL" id="JAENIJ010000122">
    <property type="protein sequence ID" value="MBK1884819.1"/>
    <property type="molecule type" value="Genomic_DNA"/>
</dbReference>
<feature type="compositionally biased region" description="Basic and acidic residues" evidence="1">
    <location>
        <begin position="131"/>
        <end position="143"/>
    </location>
</feature>
<sequence length="143" mass="15501">MNLRIILAPFFSVALSCGATLADTAKDADQDEALVPRITSLLTTSEVADLLRAGITRGDLQRRINSLPLIRIGPGYVLYTLKDGRFRLPLADGPDQQVDEWKLSKPDGTKIAEQVGAGQPATRSELDSEGDDKPQPEAEGRSR</sequence>
<feature type="signal peptide" evidence="2">
    <location>
        <begin position="1"/>
        <end position="21"/>
    </location>
</feature>
<keyword evidence="4" id="KW-1185">Reference proteome</keyword>
<name>A0A934SBE5_9BACT</name>
<feature type="chain" id="PRO_5038058333" evidence="2">
    <location>
        <begin position="22"/>
        <end position="143"/>
    </location>
</feature>
<gene>
    <name evidence="3" type="ORF">JIN85_20585</name>
</gene>
<dbReference type="AlphaFoldDB" id="A0A934SBE5"/>
<feature type="compositionally biased region" description="Basic and acidic residues" evidence="1">
    <location>
        <begin position="99"/>
        <end position="110"/>
    </location>
</feature>